<organism evidence="1 2">
    <name type="scientific">Neophaeococcomyces mojaviensis</name>
    <dbReference type="NCBI Taxonomy" id="3383035"/>
    <lineage>
        <taxon>Eukaryota</taxon>
        <taxon>Fungi</taxon>
        <taxon>Dikarya</taxon>
        <taxon>Ascomycota</taxon>
        <taxon>Pezizomycotina</taxon>
        <taxon>Eurotiomycetes</taxon>
        <taxon>Chaetothyriomycetidae</taxon>
        <taxon>Chaetothyriales</taxon>
        <taxon>Chaetothyriales incertae sedis</taxon>
        <taxon>Neophaeococcomyces</taxon>
    </lineage>
</organism>
<evidence type="ECO:0000313" key="1">
    <source>
        <dbReference type="EMBL" id="KAJ9659841.1"/>
    </source>
</evidence>
<gene>
    <name evidence="1" type="primary">BUD32</name>
    <name evidence="1" type="ORF">H2198_002910</name>
</gene>
<sequence length="322" mass="35235">MSTTELQVQATDAQELIHLLPSPFTNTQPAPELLTQGAEALVYKTHFLTPAQPAILKFRPSKAYRHPTLDARLTKQRVLAEARVLVKLSAPDVRDAGVHVPGVLALEWDVARKVKNTGAEVERYRKEAQGAVSGAWILMEFVEGSSVKDLLRGVDGYVKGRAGSGNAVNAEEMVVIEQEVKGLLRRIGRAVGALHSKGGVVHGDLTSSNVMVRPYRKDHGLVNGDGDAHGEAEEDRCPNLSGDVVLIDFGLATQSTQDEDRAVDLYVLERAFGSTHPKQEGWFDAEVLKHQDGYKGSFKGSNVVVKRLEEVRMRGRKRSMIG</sequence>
<reference evidence="1" key="1">
    <citation type="submission" date="2022-10" db="EMBL/GenBank/DDBJ databases">
        <title>Culturing micro-colonial fungi from biological soil crusts in the Mojave desert and describing Neophaeococcomyces mojavensis, and introducing the new genera and species Taxawa tesnikishii.</title>
        <authorList>
            <person name="Kurbessoian T."/>
            <person name="Stajich J.E."/>
        </authorList>
    </citation>
    <scope>NUCLEOTIDE SEQUENCE</scope>
    <source>
        <strain evidence="1">JES_112</strain>
    </source>
</reference>
<name>A0ACC3ACW2_9EURO</name>
<keyword evidence="2" id="KW-1185">Reference proteome</keyword>
<accession>A0ACC3ACW2</accession>
<dbReference type="Proteomes" id="UP001172386">
    <property type="component" value="Unassembled WGS sequence"/>
</dbReference>
<dbReference type="EC" id="2.7.11.1" evidence="1"/>
<dbReference type="EMBL" id="JAPDRQ010000036">
    <property type="protein sequence ID" value="KAJ9659841.1"/>
    <property type="molecule type" value="Genomic_DNA"/>
</dbReference>
<keyword evidence="1" id="KW-0418">Kinase</keyword>
<comment type="caution">
    <text evidence="1">The sequence shown here is derived from an EMBL/GenBank/DDBJ whole genome shotgun (WGS) entry which is preliminary data.</text>
</comment>
<proteinExistence type="predicted"/>
<keyword evidence="1" id="KW-0808">Transferase</keyword>
<protein>
    <submittedName>
        <fullName evidence="1">Serine/threonine-protein kinase bud32</fullName>
        <ecNumber evidence="1">2.7.11.1</ecNumber>
    </submittedName>
</protein>
<evidence type="ECO:0000313" key="2">
    <source>
        <dbReference type="Proteomes" id="UP001172386"/>
    </source>
</evidence>